<gene>
    <name evidence="1" type="ORF">CCUG60884_03463</name>
</gene>
<organism evidence="1 2">
    <name type="scientific">Mycobacteroides salmoniphilum</name>
    <dbReference type="NCBI Taxonomy" id="404941"/>
    <lineage>
        <taxon>Bacteria</taxon>
        <taxon>Bacillati</taxon>
        <taxon>Actinomycetota</taxon>
        <taxon>Actinomycetes</taxon>
        <taxon>Mycobacteriales</taxon>
        <taxon>Mycobacteriaceae</taxon>
        <taxon>Mycobacteroides</taxon>
    </lineage>
</organism>
<accession>A0A4V3I0N4</accession>
<evidence type="ECO:0000313" key="1">
    <source>
        <dbReference type="EMBL" id="TEA02331.1"/>
    </source>
</evidence>
<proteinExistence type="predicted"/>
<dbReference type="AlphaFoldDB" id="A0A4V3I0N4"/>
<reference evidence="1 2" key="1">
    <citation type="journal article" date="2019" name="Sci. Rep.">
        <title>Extended insight into the Mycobacterium chelonae-abscessus complex through whole genome sequencing of Mycobacterium salmoniphilum outbreak and Mycobacterium salmoniphilum-like strains.</title>
        <authorList>
            <person name="Behra P.R.K."/>
            <person name="Das S."/>
            <person name="Pettersson B.M.F."/>
            <person name="Shirreff L."/>
            <person name="DuCote T."/>
            <person name="Jacobsson K.G."/>
            <person name="Ennis D.G."/>
            <person name="Kirsebom L.A."/>
        </authorList>
    </citation>
    <scope>NUCLEOTIDE SEQUENCE [LARGE SCALE GENOMIC DNA]</scope>
    <source>
        <strain evidence="1 2">CCUG 60884</strain>
    </source>
</reference>
<evidence type="ECO:0000313" key="2">
    <source>
        <dbReference type="Proteomes" id="UP000294604"/>
    </source>
</evidence>
<name>A0A4V3I0N4_9MYCO</name>
<protein>
    <submittedName>
        <fullName evidence="1">Uncharacterized protein</fullName>
    </submittedName>
</protein>
<dbReference type="EMBL" id="PECL01000010">
    <property type="protein sequence ID" value="TEA02331.1"/>
    <property type="molecule type" value="Genomic_DNA"/>
</dbReference>
<dbReference type="Proteomes" id="UP000294604">
    <property type="component" value="Unassembled WGS sequence"/>
</dbReference>
<comment type="caution">
    <text evidence="1">The sequence shown here is derived from an EMBL/GenBank/DDBJ whole genome shotgun (WGS) entry which is preliminary data.</text>
</comment>
<sequence>MAAIDEGWALIAEINGYVGVTERLVGPMSVGRTVVSHFRNINAAYRFHWLKIFRG</sequence>
<dbReference type="STRING" id="404941.GCA_002013645_01722"/>
<dbReference type="InterPro" id="IPR045592">
    <property type="entry name" value="DUF6461"/>
</dbReference>
<dbReference type="Pfam" id="PF20062">
    <property type="entry name" value="DUF6461"/>
    <property type="match status" value="1"/>
</dbReference>